<feature type="compositionally biased region" description="Basic residues" evidence="1">
    <location>
        <begin position="159"/>
        <end position="171"/>
    </location>
</feature>
<organism evidence="2 3">
    <name type="scientific">Patella caerulea</name>
    <name type="common">Rayed Mediterranean limpet</name>
    <dbReference type="NCBI Taxonomy" id="87958"/>
    <lineage>
        <taxon>Eukaryota</taxon>
        <taxon>Metazoa</taxon>
        <taxon>Spiralia</taxon>
        <taxon>Lophotrochozoa</taxon>
        <taxon>Mollusca</taxon>
        <taxon>Gastropoda</taxon>
        <taxon>Patellogastropoda</taxon>
        <taxon>Patelloidea</taxon>
        <taxon>Patellidae</taxon>
        <taxon>Patella</taxon>
    </lineage>
</organism>
<sequence length="185" mass="21417">MYPVERRNPVFEKGHMWSMQQPYVIQLKDGDMSQQMVHPPATSQEIHFKYRKKPFGSLEECVIKPPEPRNMAVVTSSPDTDRPQQDTRRRERKVKEVGRLAGQNKDPNKVRSRPPTQTQNHGANWLQPNISDITKLPNSNKTSIEVKDGELEVGALKRGPSRKSKKRRRRGSTMNGERRFSFLDK</sequence>
<feature type="compositionally biased region" description="Basic and acidic residues" evidence="1">
    <location>
        <begin position="176"/>
        <end position="185"/>
    </location>
</feature>
<name>A0AAN8IW92_PATCE</name>
<keyword evidence="3" id="KW-1185">Reference proteome</keyword>
<feature type="region of interest" description="Disordered" evidence="1">
    <location>
        <begin position="66"/>
        <end position="185"/>
    </location>
</feature>
<evidence type="ECO:0000313" key="2">
    <source>
        <dbReference type="EMBL" id="KAK6166037.1"/>
    </source>
</evidence>
<comment type="caution">
    <text evidence="2">The sequence shown here is derived from an EMBL/GenBank/DDBJ whole genome shotgun (WGS) entry which is preliminary data.</text>
</comment>
<protein>
    <submittedName>
        <fullName evidence="2">Uncharacterized protein</fullName>
    </submittedName>
</protein>
<gene>
    <name evidence="2" type="ORF">SNE40_022823</name>
</gene>
<feature type="compositionally biased region" description="Basic and acidic residues" evidence="1">
    <location>
        <begin position="79"/>
        <end position="98"/>
    </location>
</feature>
<reference evidence="2 3" key="1">
    <citation type="submission" date="2024-01" db="EMBL/GenBank/DDBJ databases">
        <title>The genome of the rayed Mediterranean limpet Patella caerulea (Linnaeus, 1758).</title>
        <authorList>
            <person name="Anh-Thu Weber A."/>
            <person name="Halstead-Nussloch G."/>
        </authorList>
    </citation>
    <scope>NUCLEOTIDE SEQUENCE [LARGE SCALE GENOMIC DNA]</scope>
    <source>
        <strain evidence="2">AATW-2023a</strain>
        <tissue evidence="2">Whole specimen</tissue>
    </source>
</reference>
<evidence type="ECO:0000313" key="3">
    <source>
        <dbReference type="Proteomes" id="UP001347796"/>
    </source>
</evidence>
<accession>A0AAN8IW92</accession>
<feature type="compositionally biased region" description="Polar residues" evidence="1">
    <location>
        <begin position="114"/>
        <end position="143"/>
    </location>
</feature>
<dbReference type="AlphaFoldDB" id="A0AAN8IW92"/>
<dbReference type="Proteomes" id="UP001347796">
    <property type="component" value="Unassembled WGS sequence"/>
</dbReference>
<dbReference type="EMBL" id="JAZGQO010000021">
    <property type="protein sequence ID" value="KAK6166037.1"/>
    <property type="molecule type" value="Genomic_DNA"/>
</dbReference>
<evidence type="ECO:0000256" key="1">
    <source>
        <dbReference type="SAM" id="MobiDB-lite"/>
    </source>
</evidence>
<proteinExistence type="predicted"/>